<keyword evidence="1" id="KW-0611">Plant defense</keyword>
<dbReference type="InterPro" id="IPR003593">
    <property type="entry name" value="AAA+_ATPase"/>
</dbReference>
<dbReference type="EMBL" id="CM031816">
    <property type="protein sequence ID" value="KAG6646174.1"/>
    <property type="molecule type" value="Genomic_DNA"/>
</dbReference>
<protein>
    <recommendedName>
        <fullName evidence="3">AAA+ ATPase domain-containing protein</fullName>
    </recommendedName>
</protein>
<comment type="caution">
    <text evidence="4">The sequence shown here is derived from an EMBL/GenBank/DDBJ whole genome shotgun (WGS) entry which is preliminary data.</text>
</comment>
<name>A0A8T1PWL7_CARIL</name>
<evidence type="ECO:0000259" key="3">
    <source>
        <dbReference type="SMART" id="SM00382"/>
    </source>
</evidence>
<feature type="coiled-coil region" evidence="2">
    <location>
        <begin position="29"/>
        <end position="56"/>
    </location>
</feature>
<dbReference type="GO" id="GO:0043531">
    <property type="term" value="F:ADP binding"/>
    <property type="evidence" value="ECO:0007669"/>
    <property type="project" value="InterPro"/>
</dbReference>
<gene>
    <name evidence="4" type="ORF">CIPAW_08G175500</name>
</gene>
<evidence type="ECO:0000313" key="5">
    <source>
        <dbReference type="Proteomes" id="UP000811609"/>
    </source>
</evidence>
<organism evidence="4 5">
    <name type="scientific">Carya illinoinensis</name>
    <name type="common">Pecan</name>
    <dbReference type="NCBI Taxonomy" id="32201"/>
    <lineage>
        <taxon>Eukaryota</taxon>
        <taxon>Viridiplantae</taxon>
        <taxon>Streptophyta</taxon>
        <taxon>Embryophyta</taxon>
        <taxon>Tracheophyta</taxon>
        <taxon>Spermatophyta</taxon>
        <taxon>Magnoliopsida</taxon>
        <taxon>eudicotyledons</taxon>
        <taxon>Gunneridae</taxon>
        <taxon>Pentapetalae</taxon>
        <taxon>rosids</taxon>
        <taxon>fabids</taxon>
        <taxon>Fagales</taxon>
        <taxon>Juglandaceae</taxon>
        <taxon>Carya</taxon>
    </lineage>
</organism>
<dbReference type="SMART" id="SM00382">
    <property type="entry name" value="AAA"/>
    <property type="match status" value="1"/>
</dbReference>
<keyword evidence="2" id="KW-0175">Coiled coil</keyword>
<sequence length="1836" mass="208402">MEIVIAIAAKIAEYTVGPVGQWLCYSCHFNINIENLKNQEKNLRDAKNRVQHLIDAASRNGEEIEDDVKTWLIRADHITELATTKLHEIEEEAGTGSSNAACLNLKHRHQLSREAKKIAENIAELVKNGNFDRVSYRPASEGMEMTRNMDYNYMAMVSRMTMVKEIMEALGNADIDKIGVWGMPGVGKSTLMKEIARQAKEEKLFNEVVMTMVTNSPDVRRIQGAIAYKLDLNFDQEADEKDRASHLQRRLSKDKKVLVILDDIWKAFDLQEMGIPSKGCKVVMISRDRDVLISGMDTQKAIHELKILQKDEAWNLFEKMAGDSFQDRPEVRGIATKIAEKCAGLPIALVIVSKALKNKSLGIWKDALVQLTRPAPENDSKIWSPIYSCIHLSYEHLVGEEVKSLFLLCAQQDYYIFYQDLLRYGFGLGLFLNIYTLEEARNRLESLLSNLQDSCLLLESPHSSKEFNMHDLVRDVAKIIASKNHNMFVMRDDGGQKAWPDVDALNRCEALSIHGGDIHKHPNKMECPKLRFFHVDCKDTLNLKIPNIFFQGMEKLEVLSLRNMQLSSLFPLTNLQTLCLDGCMLGDIHGIGELKNLVILSLARSDISNLLREIGSLTRLRLLDLSNCSKLRVIPPNVLSSLVNLEELYMRKTYVQWEVEGPSNEGKNASLAELKKLSHLITLEIHIRNGMKLPKDLFSKKLERYKIRIGDIMPWETFNGATFSRTLKLKLNGSFQLDSGIKMLLKRTEYLYLDESNRTESVLYELNREDFQQLKHLHIQNSGNIKHIPKLRTPAIAFPILETFVLKHMISLEEICQGNLPFTSFKSLKVLNVENCKKLRFIFSSSIARGLSLLEELNITRCNNVGAIFMKEEEDGIEDQEDMMLFGRLQTLVLKDLPKLVGFLSTKDSFMTDCRETNSEGNHDLQLPLLHHHQLSFPNLKILHLRGLSKIKHVWSNVNGCESLKSLEIHDCGAMEEIVAREDGTDPTTRLLFPSLNYLRLDGLPKLKWFFQGVCTLESSSSKELHGQGGTLFGPEEMSFPSLEILNISIMKKLEIIWYGLVAASPTRLDISNCDSLEAVYEEHEGQDGKESHALTTTQLLRAMSLYSLPKMRNIWNIKDCHQRHMYSFPNLLDIDVKGCESLKSLFPAASVAASLPQLQSLKIHDCGVMEEIVAREDGADPSTRLLFPSLTLLRLDGLPKLEWFFQGVRTLESSSSSKELHEQGGTLFGIEEMSFPSLEILKIRRMEKLEIIWNMKDSHQRHMYSFPNLLDIDVKGCESLKSLFPAASVAASLPQLQSLKIHDCGVMEEIVAREDGTDPTTRLLFPSLNFLSLDELPKLKWFFQGLHTLELSLSKELHEQGGTLFGIEEVAFPNLTELHLCCLAKIKHVWSKDPQTIQRFQNLQKIIAWKCASLKSLLPASVDGCLKQLKKIIVYDCGVEEIVGAEGGEVVGRTLVFVFPQVAYLYLANLPRLESFYNGVHISKWPMLKKMSIEGCKKVEVFASGLVREETVEKRQSQMSIKQPIFLVDEMSFPSLEILKIRRMEELEMIWNMKDCYQRHMYSFPNLLEINVKGCESLKSLFPAASVAASLPQLQSLKIHDCGVMEEIVVREDGTDPTTRLLFPSLNFLSLDELPKLKWFFQGLRTLESSLSKELHEQGGTLFGIEEVAFPNLTELHICGLAKIKHVWSKDPQTILRFQNLQEINAQKCASLKSLFPTSVDGCLKQLKKIRINKCGVEEIVGDECGEAVGRTLVFVFPQVTSLDLANLPRLECFYKGVHISKWPMLESMSIEGCEKVEVFASGLVNEETVEERQSHISIKQSLFLDKMSFPSLEI</sequence>
<keyword evidence="5" id="KW-1185">Reference proteome</keyword>
<evidence type="ECO:0000256" key="1">
    <source>
        <dbReference type="ARBA" id="ARBA00022821"/>
    </source>
</evidence>
<dbReference type="Pfam" id="PF23247">
    <property type="entry name" value="LRR_RPS2"/>
    <property type="match status" value="6"/>
</dbReference>
<dbReference type="PANTHER" id="PTHR33463">
    <property type="entry name" value="NB-ARC DOMAIN-CONTAINING PROTEIN-RELATED"/>
    <property type="match status" value="1"/>
</dbReference>
<dbReference type="InterPro" id="IPR057135">
    <property type="entry name" value="At4g27190-like_LRR"/>
</dbReference>
<evidence type="ECO:0000256" key="2">
    <source>
        <dbReference type="SAM" id="Coils"/>
    </source>
</evidence>
<evidence type="ECO:0000313" key="4">
    <source>
        <dbReference type="EMBL" id="KAG6646174.1"/>
    </source>
</evidence>
<feature type="domain" description="AAA+ ATPase" evidence="3">
    <location>
        <begin position="174"/>
        <end position="308"/>
    </location>
</feature>
<dbReference type="Pfam" id="PF00931">
    <property type="entry name" value="NB-ARC"/>
    <property type="match status" value="1"/>
</dbReference>
<dbReference type="PANTHER" id="PTHR33463:SF215">
    <property type="entry name" value="NB-ARC DOMAIN DISEASE RESISTANCE PROTEIN"/>
    <property type="match status" value="1"/>
</dbReference>
<accession>A0A8T1PWL7</accession>
<dbReference type="InterPro" id="IPR002182">
    <property type="entry name" value="NB-ARC"/>
</dbReference>
<dbReference type="Proteomes" id="UP000811609">
    <property type="component" value="Chromosome 8"/>
</dbReference>
<reference evidence="4" key="1">
    <citation type="submission" date="2020-12" db="EMBL/GenBank/DDBJ databases">
        <title>WGS assembly of Carya illinoinensis cv. Pawnee.</title>
        <authorList>
            <person name="Platts A."/>
            <person name="Shu S."/>
            <person name="Wright S."/>
            <person name="Barry K."/>
            <person name="Edger P."/>
            <person name="Pires J.C."/>
            <person name="Schmutz J."/>
        </authorList>
    </citation>
    <scope>NUCLEOTIDE SEQUENCE</scope>
    <source>
        <tissue evidence="4">Leaf</tissue>
    </source>
</reference>
<dbReference type="InterPro" id="IPR050905">
    <property type="entry name" value="Plant_NBS-LRR"/>
</dbReference>
<proteinExistence type="predicted"/>